<dbReference type="AlphaFoldDB" id="A0A420WY98"/>
<gene>
    <name evidence="2" type="ORF">C7446_1093</name>
</gene>
<dbReference type="OrthoDB" id="6183625at2"/>
<comment type="caution">
    <text evidence="2">The sequence shown here is derived from an EMBL/GenBank/DDBJ whole genome shotgun (WGS) entry which is preliminary data.</text>
</comment>
<organism evidence="2 3">
    <name type="scientific">Kushneria sinocarnis</name>
    <dbReference type="NCBI Taxonomy" id="595502"/>
    <lineage>
        <taxon>Bacteria</taxon>
        <taxon>Pseudomonadati</taxon>
        <taxon>Pseudomonadota</taxon>
        <taxon>Gammaproteobacteria</taxon>
        <taxon>Oceanospirillales</taxon>
        <taxon>Halomonadaceae</taxon>
        <taxon>Kushneria</taxon>
    </lineage>
</organism>
<dbReference type="Gene3D" id="3.30.70.100">
    <property type="match status" value="1"/>
</dbReference>
<protein>
    <submittedName>
        <fullName evidence="2">Copper chaperone CopZ</fullName>
    </submittedName>
</protein>
<sequence length="66" mass="7043">MAVSRSLTLEGLAGVEDVNRVTTALMEVDGVDSVEVAREWAEIEGQARIGDLVAAVEKAGFRARRA</sequence>
<dbReference type="RefSeq" id="WP_121172088.1">
    <property type="nucleotide sequence ID" value="NZ_RBIN01000003.1"/>
</dbReference>
<evidence type="ECO:0000313" key="3">
    <source>
        <dbReference type="Proteomes" id="UP000281975"/>
    </source>
</evidence>
<dbReference type="InterPro" id="IPR036163">
    <property type="entry name" value="HMA_dom_sf"/>
</dbReference>
<feature type="domain" description="HMA" evidence="1">
    <location>
        <begin position="18"/>
        <end position="61"/>
    </location>
</feature>
<dbReference type="CDD" id="cd00371">
    <property type="entry name" value="HMA"/>
    <property type="match status" value="1"/>
</dbReference>
<dbReference type="GO" id="GO:0046872">
    <property type="term" value="F:metal ion binding"/>
    <property type="evidence" value="ECO:0007669"/>
    <property type="project" value="InterPro"/>
</dbReference>
<dbReference type="EMBL" id="RBIN01000003">
    <property type="protein sequence ID" value="RKR06156.1"/>
    <property type="molecule type" value="Genomic_DNA"/>
</dbReference>
<reference evidence="2 3" key="1">
    <citation type="submission" date="2018-10" db="EMBL/GenBank/DDBJ databases">
        <title>Genomic Encyclopedia of Type Strains, Phase IV (KMG-IV): sequencing the most valuable type-strain genomes for metagenomic binning, comparative biology and taxonomic classification.</title>
        <authorList>
            <person name="Goeker M."/>
        </authorList>
    </citation>
    <scope>NUCLEOTIDE SEQUENCE [LARGE SCALE GENOMIC DNA]</scope>
    <source>
        <strain evidence="2 3">DSM 23229</strain>
    </source>
</reference>
<evidence type="ECO:0000313" key="2">
    <source>
        <dbReference type="EMBL" id="RKR06156.1"/>
    </source>
</evidence>
<dbReference type="Pfam" id="PF00403">
    <property type="entry name" value="HMA"/>
    <property type="match status" value="1"/>
</dbReference>
<evidence type="ECO:0000259" key="1">
    <source>
        <dbReference type="Pfam" id="PF00403"/>
    </source>
</evidence>
<dbReference type="InterPro" id="IPR006121">
    <property type="entry name" value="HMA_dom"/>
</dbReference>
<name>A0A420WY98_9GAMM</name>
<accession>A0A420WY98</accession>
<keyword evidence="3" id="KW-1185">Reference proteome</keyword>
<dbReference type="SUPFAM" id="SSF55008">
    <property type="entry name" value="HMA, heavy metal-associated domain"/>
    <property type="match status" value="1"/>
</dbReference>
<proteinExistence type="predicted"/>
<dbReference type="Proteomes" id="UP000281975">
    <property type="component" value="Unassembled WGS sequence"/>
</dbReference>